<proteinExistence type="predicted"/>
<keyword evidence="3" id="KW-1185">Reference proteome</keyword>
<feature type="compositionally biased region" description="Basic and acidic residues" evidence="1">
    <location>
        <begin position="1"/>
        <end position="25"/>
    </location>
</feature>
<organism evidence="2 3">
    <name type="scientific">Medusavirus stheno T3</name>
    <dbReference type="NCBI Taxonomy" id="3069717"/>
    <lineage>
        <taxon>Viruses</taxon>
        <taxon>Varidnaviria</taxon>
        <taxon>Bamfordvirae</taxon>
        <taxon>Nucleocytoviricota</taxon>
        <taxon>Megaviricetes</taxon>
        <taxon>Mamonoviridae</taxon>
        <taxon>Medusavirus</taxon>
        <taxon>Medusavirus sthenus</taxon>
    </lineage>
</organism>
<dbReference type="GO" id="GO:0046982">
    <property type="term" value="F:protein heterodimerization activity"/>
    <property type="evidence" value="ECO:0007669"/>
    <property type="project" value="InterPro"/>
</dbReference>
<protein>
    <submittedName>
        <fullName evidence="2">Histone H2B</fullName>
    </submittedName>
</protein>
<name>A0A7S7YEE3_9VIRU</name>
<dbReference type="Proteomes" id="UP001162098">
    <property type="component" value="Segment"/>
</dbReference>
<sequence>MSQIDEHVTEMTEYEAEHESQYSDHSDEEEQELGARVSPAKSASEKKKSASLRKKKSGSPKKKAGVKKPSGEERKRKKNYDSFATFIAKLVSANTVEDKDGKKHTRKPGFSAKGMEVLESVVKSLATEMTVVANELAKHQGRQTLDSRDFRTALAVRGGILAREPGTVKTLIAEGEKAVLKYNASLGRTAKKAAPKKKKAAAH</sequence>
<evidence type="ECO:0000313" key="2">
    <source>
        <dbReference type="EMBL" id="QPB44246.1"/>
    </source>
</evidence>
<reference evidence="2 3" key="1">
    <citation type="submission" date="2020-09" db="EMBL/GenBank/DDBJ databases">
        <authorList>
            <person name="Zhang R."/>
            <person name="Garcia K."/>
            <person name="Ogata H."/>
        </authorList>
    </citation>
    <scope>NUCLEOTIDE SEQUENCE [LARGE SCALE GENOMIC DNA]</scope>
    <source>
        <strain evidence="3">stheno</strain>
    </source>
</reference>
<feature type="compositionally biased region" description="Basic residues" evidence="1">
    <location>
        <begin position="49"/>
        <end position="66"/>
    </location>
</feature>
<dbReference type="Gene3D" id="1.10.20.10">
    <property type="entry name" value="Histone, subunit A"/>
    <property type="match status" value="1"/>
</dbReference>
<feature type="region of interest" description="Disordered" evidence="1">
    <location>
        <begin position="1"/>
        <end position="78"/>
    </location>
</feature>
<evidence type="ECO:0000256" key="1">
    <source>
        <dbReference type="SAM" id="MobiDB-lite"/>
    </source>
</evidence>
<dbReference type="InterPro" id="IPR009072">
    <property type="entry name" value="Histone-fold"/>
</dbReference>
<dbReference type="KEGG" id="vg:80543442"/>
<accession>A0A7S7YEE3</accession>
<evidence type="ECO:0000313" key="3">
    <source>
        <dbReference type="Proteomes" id="UP001162098"/>
    </source>
</evidence>
<dbReference type="SUPFAM" id="SSF47113">
    <property type="entry name" value="Histone-fold"/>
    <property type="match status" value="1"/>
</dbReference>
<dbReference type="EMBL" id="MW018138">
    <property type="protein sequence ID" value="QPB44246.1"/>
    <property type="molecule type" value="Genomic_DNA"/>
</dbReference>